<dbReference type="Proteomes" id="UP000238701">
    <property type="component" value="Unassembled WGS sequence"/>
</dbReference>
<evidence type="ECO:0000256" key="2">
    <source>
        <dbReference type="ARBA" id="ARBA00022692"/>
    </source>
</evidence>
<feature type="transmembrane region" description="Helical" evidence="5">
    <location>
        <begin position="456"/>
        <end position="475"/>
    </location>
</feature>
<dbReference type="InterPro" id="IPR050598">
    <property type="entry name" value="AminoAcid_Transporter"/>
</dbReference>
<evidence type="ECO:0000256" key="3">
    <source>
        <dbReference type="ARBA" id="ARBA00022989"/>
    </source>
</evidence>
<evidence type="ECO:0000313" key="7">
    <source>
        <dbReference type="Proteomes" id="UP000238701"/>
    </source>
</evidence>
<feature type="transmembrane region" description="Helical" evidence="5">
    <location>
        <begin position="99"/>
        <end position="129"/>
    </location>
</feature>
<organism evidence="6 7">
    <name type="scientific">Candidatus Sulfotelmatobacter kueseliae</name>
    <dbReference type="NCBI Taxonomy" id="2042962"/>
    <lineage>
        <taxon>Bacteria</taxon>
        <taxon>Pseudomonadati</taxon>
        <taxon>Acidobacteriota</taxon>
        <taxon>Terriglobia</taxon>
        <taxon>Terriglobales</taxon>
        <taxon>Candidatus Korobacteraceae</taxon>
        <taxon>Candidatus Sulfotelmatobacter</taxon>
    </lineage>
</organism>
<dbReference type="GO" id="GO:0015179">
    <property type="term" value="F:L-amino acid transmembrane transporter activity"/>
    <property type="evidence" value="ECO:0007669"/>
    <property type="project" value="TreeGrafter"/>
</dbReference>
<feature type="transmembrane region" description="Helical" evidence="5">
    <location>
        <begin position="53"/>
        <end position="78"/>
    </location>
</feature>
<evidence type="ECO:0000256" key="1">
    <source>
        <dbReference type="ARBA" id="ARBA00004141"/>
    </source>
</evidence>
<evidence type="ECO:0000256" key="4">
    <source>
        <dbReference type="ARBA" id="ARBA00023136"/>
    </source>
</evidence>
<evidence type="ECO:0000313" key="6">
    <source>
        <dbReference type="EMBL" id="SPF37932.1"/>
    </source>
</evidence>
<dbReference type="EMBL" id="OMOD01000101">
    <property type="protein sequence ID" value="SPF37932.1"/>
    <property type="molecule type" value="Genomic_DNA"/>
</dbReference>
<feature type="transmembrane region" description="Helical" evidence="5">
    <location>
        <begin position="319"/>
        <end position="346"/>
    </location>
</feature>
<comment type="subcellular location">
    <subcellularLocation>
        <location evidence="1">Membrane</location>
        <topology evidence="1">Multi-pass membrane protein</topology>
    </subcellularLocation>
</comment>
<dbReference type="PIRSF" id="PIRSF006060">
    <property type="entry name" value="AA_transporter"/>
    <property type="match status" value="1"/>
</dbReference>
<gene>
    <name evidence="6" type="ORF">SBA1_190064</name>
</gene>
<sequence>MGSPTKSEAASPTLIRGMGLGSATALNMIDMIGVGPFITMPLVVSAMGGPQALLGWVAGALLAVCDGLVTAELGAALPASGGSYRYLREIYGPQKWGRLISFLFIWQVSFSAPLSIATGCIGLAGYAAYYWPELETVYAHHEAALHIPWAGTLQASWIVTPGTALAVVVCFFTVLLLYRRITAIGRLSKVLWFGVMGTIGWIIFAGLTHFNAARAFDFPPGAFTLSHQFLAGLGGAMLVSTYDYWGYYNVCFLGDEIKDPGKNIPRALLLSILAVACLYIAMNVCILAVVPWREMARAGQNNNGLYVVSLFMQRIYGAWAARLVTGLVIVTAFASVFSLTLGYSRVPYAAARDGNYFRAFAKVHPVYRFPHVSLLALGVVAAAFCFLRLKDAIAALVVIRLILQFLVQATGSIVLRIRQPELPRPFRMWLYPLPALIASAGFLFILFNRENWQKEVRYATVILLTGVAIFLIRSWRGREWPFGAPLAGGTSQISRNEGDIS</sequence>
<accession>A0A2U3KE30</accession>
<dbReference type="Gene3D" id="1.20.1740.10">
    <property type="entry name" value="Amino acid/polyamine transporter I"/>
    <property type="match status" value="1"/>
</dbReference>
<feature type="transmembrane region" description="Helical" evidence="5">
    <location>
        <begin position="429"/>
        <end position="447"/>
    </location>
</feature>
<name>A0A2U3KE30_9BACT</name>
<reference evidence="7" key="1">
    <citation type="submission" date="2018-02" db="EMBL/GenBank/DDBJ databases">
        <authorList>
            <person name="Hausmann B."/>
        </authorList>
    </citation>
    <scope>NUCLEOTIDE SEQUENCE [LARGE SCALE GENOMIC DNA]</scope>
    <source>
        <strain evidence="7">Peat soil MAG SbA1</strain>
    </source>
</reference>
<dbReference type="AlphaFoldDB" id="A0A2U3KE30"/>
<keyword evidence="2 5" id="KW-0812">Transmembrane</keyword>
<feature type="transmembrane region" description="Helical" evidence="5">
    <location>
        <begin position="25"/>
        <end position="47"/>
    </location>
</feature>
<protein>
    <submittedName>
        <fullName evidence="6">Amino acid/polyamine/organocation transporter, APC superfamily</fullName>
    </submittedName>
</protein>
<feature type="transmembrane region" description="Helical" evidence="5">
    <location>
        <begin position="268"/>
        <end position="290"/>
    </location>
</feature>
<feature type="transmembrane region" description="Helical" evidence="5">
    <location>
        <begin position="155"/>
        <end position="178"/>
    </location>
</feature>
<keyword evidence="4 5" id="KW-0472">Membrane</keyword>
<dbReference type="PANTHER" id="PTHR11785:SF512">
    <property type="entry name" value="SOBREMESA, ISOFORM B"/>
    <property type="match status" value="1"/>
</dbReference>
<feature type="transmembrane region" description="Helical" evidence="5">
    <location>
        <begin position="190"/>
        <end position="210"/>
    </location>
</feature>
<proteinExistence type="predicted"/>
<feature type="transmembrane region" description="Helical" evidence="5">
    <location>
        <begin position="366"/>
        <end position="387"/>
    </location>
</feature>
<keyword evidence="3 5" id="KW-1133">Transmembrane helix</keyword>
<dbReference type="Pfam" id="PF13520">
    <property type="entry name" value="AA_permease_2"/>
    <property type="match status" value="1"/>
</dbReference>
<evidence type="ECO:0000256" key="5">
    <source>
        <dbReference type="SAM" id="Phobius"/>
    </source>
</evidence>
<dbReference type="GO" id="GO:0016020">
    <property type="term" value="C:membrane"/>
    <property type="evidence" value="ECO:0007669"/>
    <property type="project" value="UniProtKB-SubCell"/>
</dbReference>
<dbReference type="OrthoDB" id="3181223at2"/>
<feature type="transmembrane region" description="Helical" evidence="5">
    <location>
        <begin position="394"/>
        <end position="417"/>
    </location>
</feature>
<dbReference type="InterPro" id="IPR002293">
    <property type="entry name" value="AA/rel_permease1"/>
</dbReference>
<dbReference type="PANTHER" id="PTHR11785">
    <property type="entry name" value="AMINO ACID TRANSPORTER"/>
    <property type="match status" value="1"/>
</dbReference>